<dbReference type="NCBIfam" id="NF009757">
    <property type="entry name" value="PRK13261.2-3"/>
    <property type="match status" value="1"/>
</dbReference>
<evidence type="ECO:0000313" key="8">
    <source>
        <dbReference type="Proteomes" id="UP000050517"/>
    </source>
</evidence>
<dbReference type="GO" id="GO:0051082">
    <property type="term" value="F:unfolded protein binding"/>
    <property type="evidence" value="ECO:0007669"/>
    <property type="project" value="UniProtKB-UniRule"/>
</dbReference>
<dbReference type="OrthoDB" id="9810882at2"/>
<dbReference type="Gene3D" id="2.60.260.20">
    <property type="entry name" value="Urease metallochaperone UreE, N-terminal domain"/>
    <property type="match status" value="1"/>
</dbReference>
<dbReference type="GO" id="GO:0005737">
    <property type="term" value="C:cytoplasm"/>
    <property type="evidence" value="ECO:0007669"/>
    <property type="project" value="UniProtKB-SubCell"/>
</dbReference>
<dbReference type="InterPro" id="IPR004029">
    <property type="entry name" value="UreE_N"/>
</dbReference>
<dbReference type="CDD" id="cd00571">
    <property type="entry name" value="UreE"/>
    <property type="match status" value="1"/>
</dbReference>
<comment type="similarity">
    <text evidence="5">Belongs to the UreE family.</text>
</comment>
<dbReference type="PATRIC" id="fig|1544416.3.peg.1208"/>
<comment type="caution">
    <text evidence="7">The sequence shown here is derived from an EMBL/GenBank/DDBJ whole genome shotgun (WGS) entry which is preliminary data.</text>
</comment>
<dbReference type="SUPFAM" id="SSF69287">
    <property type="entry name" value="Urease metallochaperone UreE, N-terminal domain"/>
    <property type="match status" value="1"/>
</dbReference>
<feature type="domain" description="UreE urease accessory N-terminal" evidence="6">
    <location>
        <begin position="6"/>
        <end position="74"/>
    </location>
</feature>
<evidence type="ECO:0000313" key="7">
    <source>
        <dbReference type="EMBL" id="KQB84402.1"/>
    </source>
</evidence>
<comment type="function">
    <text evidence="5">Involved in urease metallocenter assembly. Binds nickel. Probably functions as a nickel donor during metallocenter assembly.</text>
</comment>
<organism evidence="7 8">
    <name type="scientific">Corynebacterium oculi</name>
    <dbReference type="NCBI Taxonomy" id="1544416"/>
    <lineage>
        <taxon>Bacteria</taxon>
        <taxon>Bacillati</taxon>
        <taxon>Actinomycetota</taxon>
        <taxon>Actinomycetes</taxon>
        <taxon>Mycobacteriales</taxon>
        <taxon>Corynebacteriaceae</taxon>
        <taxon>Corynebacterium</taxon>
    </lineage>
</organism>
<evidence type="ECO:0000256" key="2">
    <source>
        <dbReference type="ARBA" id="ARBA00022490"/>
    </source>
</evidence>
<protein>
    <recommendedName>
        <fullName evidence="5">Urease accessory protein UreE</fullName>
    </recommendedName>
</protein>
<accession>A0A0N8VZN6</accession>
<dbReference type="PIRSF" id="PIRSF036402">
    <property type="entry name" value="Ureas_acces_UreE"/>
    <property type="match status" value="1"/>
</dbReference>
<evidence type="ECO:0000256" key="1">
    <source>
        <dbReference type="ARBA" id="ARBA00004496"/>
    </source>
</evidence>
<sequence length="151" mass="17087">MIITSITGNLRDRPGLIPHGAHRETVWLDDQARTKRTQRLTTDHGTEVGLRLPAGHPDLRDGDVLLNDGEQAIVVKAQPSDVLVIAPRGIREMGVVAHSLGNRHLPAQFDGENMVVQWDPTVVDFLEHRRVPYRREERVMPTPFRHAEHTH</sequence>
<dbReference type="InterPro" id="IPR012406">
    <property type="entry name" value="UreE"/>
</dbReference>
<dbReference type="HAMAP" id="MF_00822">
    <property type="entry name" value="UreE"/>
    <property type="match status" value="1"/>
</dbReference>
<dbReference type="AlphaFoldDB" id="A0A0N8VZN6"/>
<evidence type="ECO:0000259" key="6">
    <source>
        <dbReference type="SMART" id="SM00988"/>
    </source>
</evidence>
<dbReference type="Pfam" id="PF05194">
    <property type="entry name" value="UreE_C"/>
    <property type="match status" value="1"/>
</dbReference>
<dbReference type="SUPFAM" id="SSF69737">
    <property type="entry name" value="Urease metallochaperone UreE, C-terminal domain"/>
    <property type="match status" value="1"/>
</dbReference>
<evidence type="ECO:0000256" key="3">
    <source>
        <dbReference type="ARBA" id="ARBA00022596"/>
    </source>
</evidence>
<dbReference type="Proteomes" id="UP000050517">
    <property type="component" value="Unassembled WGS sequence"/>
</dbReference>
<dbReference type="Pfam" id="PF02814">
    <property type="entry name" value="UreE_N"/>
    <property type="match status" value="1"/>
</dbReference>
<proteinExistence type="inferred from homology"/>
<dbReference type="RefSeq" id="WP_055122336.1">
    <property type="nucleotide sequence ID" value="NZ_LKST01000002.1"/>
</dbReference>
<keyword evidence="4 5" id="KW-0143">Chaperone</keyword>
<name>A0A0N8VZN6_9CORY</name>
<keyword evidence="3 5" id="KW-0533">Nickel</keyword>
<keyword evidence="8" id="KW-1185">Reference proteome</keyword>
<keyword evidence="2 5" id="KW-0963">Cytoplasm</keyword>
<dbReference type="STRING" id="1544416.Cocul_01203"/>
<dbReference type="GO" id="GO:0065003">
    <property type="term" value="P:protein-containing complex assembly"/>
    <property type="evidence" value="ECO:0007669"/>
    <property type="project" value="InterPro"/>
</dbReference>
<dbReference type="GO" id="GO:0019627">
    <property type="term" value="P:urea metabolic process"/>
    <property type="evidence" value="ECO:0007669"/>
    <property type="project" value="InterPro"/>
</dbReference>
<dbReference type="InterPro" id="IPR007864">
    <property type="entry name" value="UreE_C_dom"/>
</dbReference>
<evidence type="ECO:0000256" key="4">
    <source>
        <dbReference type="ARBA" id="ARBA00023186"/>
    </source>
</evidence>
<evidence type="ECO:0000256" key="5">
    <source>
        <dbReference type="HAMAP-Rule" id="MF_00822"/>
    </source>
</evidence>
<gene>
    <name evidence="5 7" type="primary">ureE</name>
    <name evidence="7" type="ORF">Cocul_01203</name>
</gene>
<dbReference type="InterPro" id="IPR036118">
    <property type="entry name" value="UreE_N_sf"/>
</dbReference>
<reference evidence="7 8" key="1">
    <citation type="submission" date="2015-10" db="EMBL/GenBank/DDBJ databases">
        <title>Corynebacteirum lowii and Corynebacterium oculi species nova, derived from human clinical disease and and emended description of Corynebacterium mastiditis.</title>
        <authorList>
            <person name="Bernard K."/>
            <person name="Pacheco A.L."/>
            <person name="Mcdougall C."/>
            <person name="Burtx T."/>
            <person name="Weibe D."/>
            <person name="Tyler S."/>
            <person name="Olson A.B."/>
            <person name="Cnockaert M."/>
            <person name="Eguchi H."/>
            <person name="Kuwahara T."/>
            <person name="Nakayama-Imaohji H."/>
            <person name="Boudewijins M."/>
            <person name="Van Hoecke F."/>
            <person name="Bernier A.-M."/>
            <person name="Vandamme P."/>
        </authorList>
    </citation>
    <scope>NUCLEOTIDE SEQUENCE [LARGE SCALE GENOMIC DNA]</scope>
    <source>
        <strain evidence="7 8">NML 130210</strain>
    </source>
</reference>
<dbReference type="GO" id="GO:0016151">
    <property type="term" value="F:nickel cation binding"/>
    <property type="evidence" value="ECO:0007669"/>
    <property type="project" value="UniProtKB-UniRule"/>
</dbReference>
<comment type="subcellular location">
    <subcellularLocation>
        <location evidence="1 5">Cytoplasm</location>
    </subcellularLocation>
</comment>
<dbReference type="SMART" id="SM00988">
    <property type="entry name" value="UreE_N"/>
    <property type="match status" value="1"/>
</dbReference>
<dbReference type="GO" id="GO:0006457">
    <property type="term" value="P:protein folding"/>
    <property type="evidence" value="ECO:0007669"/>
    <property type="project" value="InterPro"/>
</dbReference>
<dbReference type="Gene3D" id="3.30.70.790">
    <property type="entry name" value="UreE, C-terminal domain"/>
    <property type="match status" value="1"/>
</dbReference>
<dbReference type="EMBL" id="LKST01000002">
    <property type="protein sequence ID" value="KQB84402.1"/>
    <property type="molecule type" value="Genomic_DNA"/>
</dbReference>